<dbReference type="SMART" id="SM00897">
    <property type="entry name" value="FIST"/>
    <property type="match status" value="1"/>
</dbReference>
<evidence type="ECO:0000313" key="3">
    <source>
        <dbReference type="EMBL" id="OOC10424.1"/>
    </source>
</evidence>
<proteinExistence type="predicted"/>
<dbReference type="RefSeq" id="WP_077244027.1">
    <property type="nucleotide sequence ID" value="NZ_MUZR01000016.1"/>
</dbReference>
<dbReference type="AlphaFoldDB" id="A0A1V2ZZ86"/>
<evidence type="ECO:0000259" key="2">
    <source>
        <dbReference type="SMART" id="SM01204"/>
    </source>
</evidence>
<dbReference type="PANTHER" id="PTHR40252">
    <property type="entry name" value="BLR0328 PROTEIN"/>
    <property type="match status" value="1"/>
</dbReference>
<reference evidence="3 4" key="1">
    <citation type="submission" date="2017-02" db="EMBL/GenBank/DDBJ databases">
        <title>Genomic diversity within the haloalkaliphilic genus Thioalkalivibrio.</title>
        <authorList>
            <person name="Ahn A.-C."/>
            <person name="Meier-Kolthoff J."/>
            <person name="Overmars L."/>
            <person name="Richter M."/>
            <person name="Woyke T."/>
            <person name="Sorokin D.Y."/>
            <person name="Muyzer G."/>
        </authorList>
    </citation>
    <scope>NUCLEOTIDE SEQUENCE [LARGE SCALE GENOMIC DNA]</scope>
    <source>
        <strain evidence="3 4">HL17</strain>
    </source>
</reference>
<dbReference type="OrthoDB" id="9807948at2"/>
<keyword evidence="4" id="KW-1185">Reference proteome</keyword>
<comment type="caution">
    <text evidence="3">The sequence shown here is derived from an EMBL/GenBank/DDBJ whole genome shotgun (WGS) entry which is preliminary data.</text>
</comment>
<dbReference type="STRING" id="252474.B1A74_05605"/>
<dbReference type="PANTHER" id="PTHR40252:SF2">
    <property type="entry name" value="BLR0328 PROTEIN"/>
    <property type="match status" value="1"/>
</dbReference>
<name>A0A1V2ZZ86_9GAMM</name>
<gene>
    <name evidence="3" type="ORF">B1A74_05605</name>
</gene>
<dbReference type="Pfam" id="PF10442">
    <property type="entry name" value="FIST_C"/>
    <property type="match status" value="1"/>
</dbReference>
<accession>A0A1V2ZZ86</accession>
<dbReference type="InterPro" id="IPR019494">
    <property type="entry name" value="FIST_C"/>
</dbReference>
<organism evidence="3 4">
    <name type="scientific">Thioalkalivibrio halophilus</name>
    <dbReference type="NCBI Taxonomy" id="252474"/>
    <lineage>
        <taxon>Bacteria</taxon>
        <taxon>Pseudomonadati</taxon>
        <taxon>Pseudomonadota</taxon>
        <taxon>Gammaproteobacteria</taxon>
        <taxon>Chromatiales</taxon>
        <taxon>Ectothiorhodospiraceae</taxon>
        <taxon>Thioalkalivibrio</taxon>
    </lineage>
</organism>
<dbReference type="EMBL" id="MUZR01000016">
    <property type="protein sequence ID" value="OOC10424.1"/>
    <property type="molecule type" value="Genomic_DNA"/>
</dbReference>
<dbReference type="Proteomes" id="UP000189177">
    <property type="component" value="Unassembled WGS sequence"/>
</dbReference>
<feature type="domain" description="FIST" evidence="1">
    <location>
        <begin position="34"/>
        <end position="234"/>
    </location>
</feature>
<feature type="domain" description="FIST C-domain" evidence="2">
    <location>
        <begin position="235"/>
        <end position="365"/>
    </location>
</feature>
<evidence type="ECO:0000313" key="4">
    <source>
        <dbReference type="Proteomes" id="UP000189177"/>
    </source>
</evidence>
<evidence type="ECO:0000259" key="1">
    <source>
        <dbReference type="SMART" id="SM00897"/>
    </source>
</evidence>
<sequence>MSTGVGPDVRQASSHADDPHEAIAEVAAGLDAADASVVFLFCSARYDRNALGRAIARAFAGRPVVACTTAGELSGSTGYVAGSVTGASIRSPRLRVATRLIAPLDDFDATRSTETVQTLVDEVATDGLDPERQFALLLIDGLSMQEEAVAATLHGSLHGVGLFGGSAGDEMHFEGTAVYHDGAFHEGAAVVAMFDSGHPFHLFRFQHFEPTDIRMVTTAADPASRKVHEIDGMPAAEAYARAVGVDPAELDGHVFARHPVMLRVGGEWYVRSIQQALPDGSLTFYCAIDDGLVLALGRGVDLARSIRESFDRLRDTHGEPRFLLACDCIFRRLELTGLDALEAGSEALRGLPLIGFNTYGEQFRGLHVNQTLTGVMLGNDES</sequence>
<protein>
    <recommendedName>
        <fullName evidence="5">FIST domain containing protein</fullName>
    </recommendedName>
</protein>
<dbReference type="SMART" id="SM01204">
    <property type="entry name" value="FIST_C"/>
    <property type="match status" value="1"/>
</dbReference>
<dbReference type="InterPro" id="IPR013702">
    <property type="entry name" value="FIST_domain_N"/>
</dbReference>
<dbReference type="Pfam" id="PF08495">
    <property type="entry name" value="FIST"/>
    <property type="match status" value="1"/>
</dbReference>
<evidence type="ECO:0008006" key="5">
    <source>
        <dbReference type="Google" id="ProtNLM"/>
    </source>
</evidence>